<evidence type="ECO:0000256" key="1">
    <source>
        <dbReference type="SAM" id="MobiDB-lite"/>
    </source>
</evidence>
<accession>L0NI74</accession>
<keyword evidence="3" id="KW-1185">Reference proteome</keyword>
<dbReference type="SUPFAM" id="SSF52518">
    <property type="entry name" value="Thiamin diphosphate-binding fold (THDP-binding)"/>
    <property type="match status" value="1"/>
</dbReference>
<proteinExistence type="predicted"/>
<dbReference type="Proteomes" id="UP000010792">
    <property type="component" value="Chromosome"/>
</dbReference>
<dbReference type="STRING" id="1125847.NT26_3061"/>
<gene>
    <name evidence="2" type="ORF">NT26_3061</name>
</gene>
<dbReference type="AlphaFoldDB" id="L0NI74"/>
<name>L0NI74_9HYPH</name>
<dbReference type="InterPro" id="IPR029061">
    <property type="entry name" value="THDP-binding"/>
</dbReference>
<evidence type="ECO:0000313" key="3">
    <source>
        <dbReference type="Proteomes" id="UP000010792"/>
    </source>
</evidence>
<reference evidence="2 3" key="1">
    <citation type="journal article" date="2013" name="Genome Biol. Evol.">
        <title>Life in an arsenic-containing gold mine: genome and physiology of the autotrophic arsenite-oxidizing bacterium rhizobium sp. NT-26.</title>
        <authorList>
            <person name="Andres J."/>
            <person name="Arsene-Ploetze F."/>
            <person name="Barbe V."/>
            <person name="Brochier-Armanet C."/>
            <person name="Cleiss-Arnold J."/>
            <person name="Coppee J.Y."/>
            <person name="Dillies M.A."/>
            <person name="Geist"/>
            <person name="L"/>
            <person name="Joublin A."/>
            <person name="Koechler S."/>
            <person name="Lassalle F."/>
            <person name="Marchal M."/>
            <person name="Medigue C."/>
            <person name="Muller D."/>
            <person name="Nesme X."/>
            <person name="Plewniak F."/>
            <person name="Proux C."/>
            <person name="Ramirez-Bahena M.H."/>
            <person name="Schenowitz C."/>
            <person name="Sismeiro O."/>
            <person name="Vallenet D."/>
            <person name="Santini J.M."/>
            <person name="Bertin P.N."/>
        </authorList>
    </citation>
    <scope>NUCLEOTIDE SEQUENCE [LARGE SCALE GENOMIC DNA]</scope>
    <source>
        <strain evidence="2 3">NT-26</strain>
    </source>
</reference>
<sequence>MTRSEDFAATLEEAVRLNRPVLIDVHVDADIRPPATGSWALPPLQPKEPAFGTPWQPT</sequence>
<dbReference type="KEGG" id="rht:NT26_3061"/>
<organism evidence="2 3">
    <name type="scientific">Pseudorhizobium banfieldiae</name>
    <dbReference type="NCBI Taxonomy" id="1125847"/>
    <lineage>
        <taxon>Bacteria</taxon>
        <taxon>Pseudomonadati</taxon>
        <taxon>Pseudomonadota</taxon>
        <taxon>Alphaproteobacteria</taxon>
        <taxon>Hyphomicrobiales</taxon>
        <taxon>Rhizobiaceae</taxon>
        <taxon>Rhizobium/Agrobacterium group</taxon>
        <taxon>Pseudorhizobium</taxon>
    </lineage>
</organism>
<dbReference type="EMBL" id="FO082820">
    <property type="protein sequence ID" value="CCF20785.1"/>
    <property type="molecule type" value="Genomic_DNA"/>
</dbReference>
<protein>
    <submittedName>
        <fullName evidence="2">Uncharacterized protein</fullName>
    </submittedName>
</protein>
<evidence type="ECO:0000313" key="2">
    <source>
        <dbReference type="EMBL" id="CCF20785.1"/>
    </source>
</evidence>
<feature type="region of interest" description="Disordered" evidence="1">
    <location>
        <begin position="35"/>
        <end position="58"/>
    </location>
</feature>